<dbReference type="EMBL" id="CAADFG010000383">
    <property type="protein sequence ID" value="VFK04122.1"/>
    <property type="molecule type" value="Genomic_DNA"/>
</dbReference>
<proteinExistence type="predicted"/>
<evidence type="ECO:0000313" key="2">
    <source>
        <dbReference type="EMBL" id="VFK04122.1"/>
    </source>
</evidence>
<evidence type="ECO:0000313" key="1">
    <source>
        <dbReference type="EMBL" id="VFK03916.1"/>
    </source>
</evidence>
<dbReference type="AlphaFoldDB" id="A0A450VQC3"/>
<sequence length="106" mass="11502">MREAGAGDPDAAARRLEFLAGLASLTISEAALTLAKRLLESNALPQQAKDDALHIAIATAQGMDFLLTWNCRHIANVTMRHQIELVCRTLGFEPPVIATPDQIPEK</sequence>
<reference evidence="3" key="1">
    <citation type="submission" date="2019-02" db="EMBL/GenBank/DDBJ databases">
        <authorList>
            <person name="Gruber-Vodicka R. H."/>
            <person name="Seah K. B. B."/>
        </authorList>
    </citation>
    <scope>NUCLEOTIDE SEQUENCE</scope>
    <source>
        <strain evidence="3">BECK_SA2B12</strain>
        <strain evidence="2">BECK_SA2B15</strain>
        <strain evidence="1">BECK_SA2B20</strain>
    </source>
</reference>
<gene>
    <name evidence="2" type="ORF">BECKH772A_GA0070896_103834</name>
    <name evidence="1" type="ORF">BECKH772B_GA0070898_103894</name>
    <name evidence="3" type="ORF">BECKH772C_GA0070978_103874</name>
</gene>
<dbReference type="EMBL" id="CAADFI010000389">
    <property type="protein sequence ID" value="VFK03916.1"/>
    <property type="molecule type" value="Genomic_DNA"/>
</dbReference>
<accession>A0A450VQC3</accession>
<evidence type="ECO:0000313" key="3">
    <source>
        <dbReference type="EMBL" id="VFK06979.1"/>
    </source>
</evidence>
<dbReference type="EMBL" id="CAADFJ010000387">
    <property type="protein sequence ID" value="VFK06979.1"/>
    <property type="molecule type" value="Genomic_DNA"/>
</dbReference>
<protein>
    <recommendedName>
        <fullName evidence="4">PIN domain-containing protein</fullName>
    </recommendedName>
</protein>
<name>A0A450VQC3_9GAMM</name>
<organism evidence="3">
    <name type="scientific">Candidatus Kentrum eta</name>
    <dbReference type="NCBI Taxonomy" id="2126337"/>
    <lineage>
        <taxon>Bacteria</taxon>
        <taxon>Pseudomonadati</taxon>
        <taxon>Pseudomonadota</taxon>
        <taxon>Gammaproteobacteria</taxon>
        <taxon>Candidatus Kentrum</taxon>
    </lineage>
</organism>
<evidence type="ECO:0008006" key="4">
    <source>
        <dbReference type="Google" id="ProtNLM"/>
    </source>
</evidence>